<organism evidence="4 5">
    <name type="scientific">Acipenser ruthenus</name>
    <name type="common">Sterlet sturgeon</name>
    <dbReference type="NCBI Taxonomy" id="7906"/>
    <lineage>
        <taxon>Eukaryota</taxon>
        <taxon>Metazoa</taxon>
        <taxon>Chordata</taxon>
        <taxon>Craniata</taxon>
        <taxon>Vertebrata</taxon>
        <taxon>Euteleostomi</taxon>
        <taxon>Actinopterygii</taxon>
        <taxon>Chondrostei</taxon>
        <taxon>Acipenseriformes</taxon>
        <taxon>Acipenseridae</taxon>
        <taxon>Acipenser</taxon>
    </lineage>
</organism>
<dbReference type="PROSITE" id="PS00018">
    <property type="entry name" value="EF_HAND_1"/>
    <property type="match status" value="1"/>
</dbReference>
<reference evidence="4 5" key="1">
    <citation type="submission" date="2019-01" db="EMBL/GenBank/DDBJ databases">
        <title>Draft Genome and Complete Hox-Cluster Characterization of the Sterlet Sturgeon (Acipenser ruthenus).</title>
        <authorList>
            <person name="Wei Q."/>
        </authorList>
    </citation>
    <scope>NUCLEOTIDE SEQUENCE [LARGE SCALE GENOMIC DNA]</scope>
    <source>
        <strain evidence="4">WHYD16114868_AA</strain>
        <tissue evidence="4">Blood</tissue>
    </source>
</reference>
<proteinExistence type="predicted"/>
<dbReference type="InterPro" id="IPR002048">
    <property type="entry name" value="EF_hand_dom"/>
</dbReference>
<dbReference type="Pfam" id="PF13499">
    <property type="entry name" value="EF-hand_7"/>
    <property type="match status" value="1"/>
</dbReference>
<feature type="domain" description="EF-hand" evidence="3">
    <location>
        <begin position="14"/>
        <end position="42"/>
    </location>
</feature>
<keyword evidence="5" id="KW-1185">Reference proteome</keyword>
<evidence type="ECO:0000259" key="3">
    <source>
        <dbReference type="PROSITE" id="PS50222"/>
    </source>
</evidence>
<accession>A0A444U652</accession>
<name>A0A444U652_ACIRT</name>
<dbReference type="SUPFAM" id="SSF47473">
    <property type="entry name" value="EF-hand"/>
    <property type="match status" value="1"/>
</dbReference>
<dbReference type="AlphaFoldDB" id="A0A444U652"/>
<evidence type="ECO:0000256" key="2">
    <source>
        <dbReference type="ARBA" id="ARBA00022837"/>
    </source>
</evidence>
<gene>
    <name evidence="4" type="ORF">EOD39_7688</name>
</gene>
<dbReference type="Gene3D" id="1.10.238.10">
    <property type="entry name" value="EF-hand"/>
    <property type="match status" value="1"/>
</dbReference>
<protein>
    <recommendedName>
        <fullName evidence="3">EF-hand domain-containing protein</fullName>
    </recommendedName>
</protein>
<dbReference type="CDD" id="cd00051">
    <property type="entry name" value="EFh"/>
    <property type="match status" value="1"/>
</dbReference>
<evidence type="ECO:0000313" key="5">
    <source>
        <dbReference type="Proteomes" id="UP000289886"/>
    </source>
</evidence>
<dbReference type="SMART" id="SM00054">
    <property type="entry name" value="EFh"/>
    <property type="match status" value="2"/>
</dbReference>
<evidence type="ECO:0000256" key="1">
    <source>
        <dbReference type="ARBA" id="ARBA00022723"/>
    </source>
</evidence>
<dbReference type="Proteomes" id="UP000289886">
    <property type="component" value="Unassembled WGS sequence"/>
</dbReference>
<dbReference type="InterPro" id="IPR011992">
    <property type="entry name" value="EF-hand-dom_pair"/>
</dbReference>
<keyword evidence="2" id="KW-0106">Calcium</keyword>
<evidence type="ECO:0000313" key="4">
    <source>
        <dbReference type="EMBL" id="RXM30665.1"/>
    </source>
</evidence>
<keyword evidence="1" id="KW-0479">Metal-binding</keyword>
<dbReference type="InterPro" id="IPR018247">
    <property type="entry name" value="EF_Hand_1_Ca_BS"/>
</dbReference>
<dbReference type="PROSITE" id="PS50222">
    <property type="entry name" value="EF_HAND_2"/>
    <property type="match status" value="1"/>
</dbReference>
<sequence length="139" mass="16090">MLQCCGTMIILQNNLFDKYDRNHDGYLDISEMVAAMADVVEGKEITFNLTKEFLAEVDQDKDSRLSFYDYLGVCDLIKRNAGQCQLLNEHVQWRYKGVKTWNAMHSPVTQNCETALKPRQYCSDVNTTTTHRPRVSRMT</sequence>
<dbReference type="GO" id="GO:0005509">
    <property type="term" value="F:calcium ion binding"/>
    <property type="evidence" value="ECO:0007669"/>
    <property type="project" value="InterPro"/>
</dbReference>
<comment type="caution">
    <text evidence="4">The sequence shown here is derived from an EMBL/GenBank/DDBJ whole genome shotgun (WGS) entry which is preliminary data.</text>
</comment>
<dbReference type="EMBL" id="SCEB01215219">
    <property type="protein sequence ID" value="RXM30665.1"/>
    <property type="molecule type" value="Genomic_DNA"/>
</dbReference>